<evidence type="ECO:0000313" key="8">
    <source>
        <dbReference type="Proteomes" id="UP000002213"/>
    </source>
</evidence>
<comment type="subunit">
    <text evidence="4">Homohexamer; trimer of dimers.</text>
</comment>
<feature type="binding site" evidence="4">
    <location>
        <begin position="84"/>
        <end position="86"/>
    </location>
    <ligand>
        <name>acetyl-CoA</name>
        <dbReference type="ChEBI" id="CHEBI:57288"/>
    </ligand>
</feature>
<dbReference type="Pfam" id="PF17668">
    <property type="entry name" value="Acetyltransf_17"/>
    <property type="match status" value="1"/>
</dbReference>
<dbReference type="InterPro" id="IPR022902">
    <property type="entry name" value="NAcTrfase_Eis"/>
</dbReference>
<feature type="active site" description="Proton donor" evidence="4">
    <location>
        <position position="125"/>
    </location>
</feature>
<sequence>MIDHDIRVLGDETHYRAANNVFRRALLNGPANDEMWEVLLESYVPGRALGVFDGDEVIGSAQSFPSSLVVPGGAVLPMGAVSRVGVRADWTRRGVVSALMRTQLRSLRDMGDVAATLRATEGGIYGRFGYGVATRGRDLRVSRVKAVPRARVEGRVRVRPVSEVGDGEELRALFEEIRGGGRGGGSGEGRGEGRGEGGRPGVIGRWDGWWSMHLKREKEKDPQVVVATGPDGVDDGFAMYRVERSHTEKSELTVLDLWAGTPRAWADLWRYLLGVDLVDEVVAHLRPLDEPVELLLVDPRGCRWESTSDETWLRLIDVEEALGRREYAAGVGVGVGGGGDELAVVLGVRDSLLPENAGSYRVSRGGVERVEDAPEVVLDVAELAAVYLGDVSFAALAAAGRVEVVGAGVGAVGAVERADRLFAVGEVAWAGTYF</sequence>
<dbReference type="EMBL" id="CP001630">
    <property type="protein sequence ID" value="ACU36196.1"/>
    <property type="molecule type" value="Genomic_DNA"/>
</dbReference>
<evidence type="ECO:0000256" key="3">
    <source>
        <dbReference type="ARBA" id="ARBA00023315"/>
    </source>
</evidence>
<dbReference type="Gene3D" id="3.40.630.30">
    <property type="match status" value="2"/>
</dbReference>
<dbReference type="STRING" id="446462.Amir_2256"/>
<dbReference type="SUPFAM" id="SSF55729">
    <property type="entry name" value="Acyl-CoA N-acyltransferases (Nat)"/>
    <property type="match status" value="1"/>
</dbReference>
<dbReference type="InterPro" id="IPR016181">
    <property type="entry name" value="Acyl_CoA_acyltransferase"/>
</dbReference>
<evidence type="ECO:0000256" key="4">
    <source>
        <dbReference type="HAMAP-Rule" id="MF_01812"/>
    </source>
</evidence>
<gene>
    <name evidence="7" type="ordered locus">Amir_2256</name>
</gene>
<proteinExistence type="inferred from homology"/>
<reference evidence="7 8" key="1">
    <citation type="journal article" date="2009" name="Stand. Genomic Sci.">
        <title>Complete genome sequence of Actinosynnema mirum type strain (101).</title>
        <authorList>
            <person name="Land M."/>
            <person name="Lapidus A."/>
            <person name="Mayilraj S."/>
            <person name="Chen F."/>
            <person name="Copeland A."/>
            <person name="Del Rio T.G."/>
            <person name="Nolan M."/>
            <person name="Lucas S."/>
            <person name="Tice H."/>
            <person name="Cheng J.F."/>
            <person name="Chertkov O."/>
            <person name="Bruce D."/>
            <person name="Goodwin L."/>
            <person name="Pitluck S."/>
            <person name="Rohde M."/>
            <person name="Goker M."/>
            <person name="Pati A."/>
            <person name="Ivanova N."/>
            <person name="Mavromatis K."/>
            <person name="Chen A."/>
            <person name="Palaniappan K."/>
            <person name="Hauser L."/>
            <person name="Chang Y.J."/>
            <person name="Jeffries C.C."/>
            <person name="Brettin T."/>
            <person name="Detter J.C."/>
            <person name="Han C."/>
            <person name="Chain P."/>
            <person name="Tindall B.J."/>
            <person name="Bristow J."/>
            <person name="Eisen J.A."/>
            <person name="Markowitz V."/>
            <person name="Hugenholtz P."/>
            <person name="Kyrpides N.C."/>
            <person name="Klenk H.P."/>
        </authorList>
    </citation>
    <scope>NUCLEOTIDE SEQUENCE [LARGE SCALE GENOMIC DNA]</scope>
    <source>
        <strain evidence="8">ATCC 29888 / DSM 43827 / JCM 3225 / NBRC 14064 / NCIMB 13271 / NRRL B-12336 / IMRU 3971 / 101</strain>
    </source>
</reference>
<evidence type="ECO:0000256" key="1">
    <source>
        <dbReference type="ARBA" id="ARBA00009213"/>
    </source>
</evidence>
<dbReference type="eggNOG" id="COG4552">
    <property type="taxonomic scope" value="Bacteria"/>
</dbReference>
<accession>C6WIF3</accession>
<dbReference type="RefSeq" id="WP_015801085.1">
    <property type="nucleotide sequence ID" value="NC_013093.1"/>
</dbReference>
<feature type="domain" description="N-acetyltransferase" evidence="6">
    <location>
        <begin position="4"/>
        <end position="148"/>
    </location>
</feature>
<evidence type="ECO:0000259" key="6">
    <source>
        <dbReference type="PROSITE" id="PS51186"/>
    </source>
</evidence>
<name>C6WIF3_ACTMD</name>
<feature type="binding site" evidence="4">
    <location>
        <begin position="92"/>
        <end position="97"/>
    </location>
    <ligand>
        <name>acetyl-CoA</name>
        <dbReference type="ChEBI" id="CHEBI:57288"/>
    </ligand>
</feature>
<dbReference type="InterPro" id="IPR025559">
    <property type="entry name" value="Eis_dom"/>
</dbReference>
<dbReference type="SUPFAM" id="SSF55718">
    <property type="entry name" value="SCP-like"/>
    <property type="match status" value="1"/>
</dbReference>
<organism evidence="7 8">
    <name type="scientific">Actinosynnema mirum (strain ATCC 29888 / DSM 43827 / JCM 3225 / NBRC 14064 / NCIMB 13271 / NRRL B-12336 / IMRU 3971 / 101)</name>
    <dbReference type="NCBI Taxonomy" id="446462"/>
    <lineage>
        <taxon>Bacteria</taxon>
        <taxon>Bacillati</taxon>
        <taxon>Actinomycetota</taxon>
        <taxon>Actinomycetes</taxon>
        <taxon>Pseudonocardiales</taxon>
        <taxon>Pseudonocardiaceae</taxon>
        <taxon>Actinosynnema</taxon>
    </lineage>
</organism>
<dbReference type="HOGENOM" id="CLU_050659_0_0_11"/>
<dbReference type="GO" id="GO:0030649">
    <property type="term" value="P:aminoglycoside antibiotic catabolic process"/>
    <property type="evidence" value="ECO:0007669"/>
    <property type="project" value="TreeGrafter"/>
</dbReference>
<dbReference type="Gene3D" id="3.30.1050.10">
    <property type="entry name" value="SCP2 sterol-binding domain"/>
    <property type="match status" value="1"/>
</dbReference>
<keyword evidence="8" id="KW-1185">Reference proteome</keyword>
<dbReference type="InterPro" id="IPR041380">
    <property type="entry name" value="Acetyltransf_17"/>
</dbReference>
<keyword evidence="2 4" id="KW-0808">Transferase</keyword>
<dbReference type="InterPro" id="IPR051554">
    <property type="entry name" value="Acetyltransferase_Eis"/>
</dbReference>
<dbReference type="PANTHER" id="PTHR37817">
    <property type="entry name" value="N-ACETYLTRANSFERASE EIS"/>
    <property type="match status" value="1"/>
</dbReference>
<dbReference type="NCBIfam" id="NF002367">
    <property type="entry name" value="PRK01346.1-4"/>
    <property type="match status" value="1"/>
</dbReference>
<evidence type="ECO:0000313" key="7">
    <source>
        <dbReference type="EMBL" id="ACU36196.1"/>
    </source>
</evidence>
<dbReference type="AlphaFoldDB" id="C6WIF3"/>
<feature type="active site" description="Proton acceptor; via carboxylate" evidence="4">
    <location>
        <position position="434"/>
    </location>
</feature>
<dbReference type="Proteomes" id="UP000002213">
    <property type="component" value="Chromosome"/>
</dbReference>
<dbReference type="Pfam" id="PF13527">
    <property type="entry name" value="Acetyltransf_9"/>
    <property type="match status" value="1"/>
</dbReference>
<dbReference type="PANTHER" id="PTHR37817:SF1">
    <property type="entry name" value="N-ACETYLTRANSFERASE EIS"/>
    <property type="match status" value="1"/>
</dbReference>
<dbReference type="KEGG" id="ami:Amir_2256"/>
<feature type="binding site" evidence="4">
    <location>
        <begin position="120"/>
        <end position="121"/>
    </location>
    <ligand>
        <name>acetyl-CoA</name>
        <dbReference type="ChEBI" id="CHEBI:57288"/>
    </ligand>
</feature>
<keyword evidence="3 4" id="KW-0012">Acyltransferase</keyword>
<dbReference type="HAMAP" id="MF_01812">
    <property type="entry name" value="Eis"/>
    <property type="match status" value="1"/>
</dbReference>
<evidence type="ECO:0000256" key="2">
    <source>
        <dbReference type="ARBA" id="ARBA00022679"/>
    </source>
</evidence>
<evidence type="ECO:0000256" key="5">
    <source>
        <dbReference type="SAM" id="MobiDB-lite"/>
    </source>
</evidence>
<dbReference type="InterPro" id="IPR036527">
    <property type="entry name" value="SCP2_sterol-bd_dom_sf"/>
</dbReference>
<dbReference type="PROSITE" id="PS51186">
    <property type="entry name" value="GNAT"/>
    <property type="match status" value="1"/>
</dbReference>
<comment type="similarity">
    <text evidence="1 4">Belongs to the acetyltransferase Eis family.</text>
</comment>
<protein>
    <recommendedName>
        <fullName evidence="6">N-acetyltransferase domain-containing protein</fullName>
    </recommendedName>
</protein>
<feature type="region of interest" description="Disordered" evidence="5">
    <location>
        <begin position="179"/>
        <end position="198"/>
    </location>
</feature>
<dbReference type="Pfam" id="PF13530">
    <property type="entry name" value="SCP2_2"/>
    <property type="match status" value="1"/>
</dbReference>
<dbReference type="InterPro" id="IPR000182">
    <property type="entry name" value="GNAT_dom"/>
</dbReference>
<dbReference type="GO" id="GO:0034069">
    <property type="term" value="F:aminoglycoside N-acetyltransferase activity"/>
    <property type="evidence" value="ECO:0007669"/>
    <property type="project" value="TreeGrafter"/>
</dbReference>